<evidence type="ECO:0000313" key="3">
    <source>
        <dbReference type="Proteomes" id="UP000247810"/>
    </source>
</evidence>
<protein>
    <submittedName>
        <fullName evidence="2">Uncharacterized protein</fullName>
    </submittedName>
</protein>
<proteinExistence type="predicted"/>
<evidence type="ECO:0000313" key="2">
    <source>
        <dbReference type="EMBL" id="PYH87906.1"/>
    </source>
</evidence>
<keyword evidence="3" id="KW-1185">Reference proteome</keyword>
<reference evidence="2 3" key="1">
    <citation type="submission" date="2018-02" db="EMBL/GenBank/DDBJ databases">
        <title>The genomes of Aspergillus section Nigri reveals drivers in fungal speciation.</title>
        <authorList>
            <consortium name="DOE Joint Genome Institute"/>
            <person name="Vesth T.C."/>
            <person name="Nybo J."/>
            <person name="Theobald S."/>
            <person name="Brandl J."/>
            <person name="Frisvad J.C."/>
            <person name="Nielsen K.F."/>
            <person name="Lyhne E.K."/>
            <person name="Kogle M.E."/>
            <person name="Kuo A."/>
            <person name="Riley R."/>
            <person name="Clum A."/>
            <person name="Nolan M."/>
            <person name="Lipzen A."/>
            <person name="Salamov A."/>
            <person name="Henrissat B."/>
            <person name="Wiebenga A."/>
            <person name="De vries R.P."/>
            <person name="Grigoriev I.V."/>
            <person name="Mortensen U.H."/>
            <person name="Andersen M.R."/>
            <person name="Baker S.E."/>
        </authorList>
    </citation>
    <scope>NUCLEOTIDE SEQUENCE [LARGE SCALE GENOMIC DNA]</scope>
    <source>
        <strain evidence="2 3">CBS 707.79</strain>
    </source>
</reference>
<feature type="region of interest" description="Disordered" evidence="1">
    <location>
        <begin position="134"/>
        <end position="171"/>
    </location>
</feature>
<dbReference type="VEuPathDB" id="FungiDB:BO71DRAFT_156451"/>
<dbReference type="AlphaFoldDB" id="A0A319CRI5"/>
<organism evidence="2 3">
    <name type="scientific">Aspergillus ellipticus CBS 707.79</name>
    <dbReference type="NCBI Taxonomy" id="1448320"/>
    <lineage>
        <taxon>Eukaryota</taxon>
        <taxon>Fungi</taxon>
        <taxon>Dikarya</taxon>
        <taxon>Ascomycota</taxon>
        <taxon>Pezizomycotina</taxon>
        <taxon>Eurotiomycetes</taxon>
        <taxon>Eurotiomycetidae</taxon>
        <taxon>Eurotiales</taxon>
        <taxon>Aspergillaceae</taxon>
        <taxon>Aspergillus</taxon>
        <taxon>Aspergillus subgen. Circumdati</taxon>
    </lineage>
</organism>
<gene>
    <name evidence="2" type="ORF">BO71DRAFT_156451</name>
</gene>
<dbReference type="EMBL" id="KZ826152">
    <property type="protein sequence ID" value="PYH87906.1"/>
    <property type="molecule type" value="Genomic_DNA"/>
</dbReference>
<feature type="region of interest" description="Disordered" evidence="1">
    <location>
        <begin position="1"/>
        <end position="24"/>
    </location>
</feature>
<dbReference type="Proteomes" id="UP000247810">
    <property type="component" value="Unassembled WGS sequence"/>
</dbReference>
<evidence type="ECO:0000256" key="1">
    <source>
        <dbReference type="SAM" id="MobiDB-lite"/>
    </source>
</evidence>
<name>A0A319CRI5_9EURO</name>
<sequence length="171" mass="18736">MKRHGSWRPARTSQPRQPDPERQGLPPLYTLHFTLYTVVPGLHSSLFTLHSSLLLPVSLAPPFFPFLSLLSPFPPSLSPSLSVPLALLSVRCFSSAAKPAAPQPSRVLRSPPEPPFQRCWGNLSRCTRLHPWLQAPGSLSQRGPEEERQNTSSPSYMIGPRAKIANGSVGA</sequence>
<accession>A0A319CRI5</accession>